<dbReference type="NCBIfam" id="TIGR00756">
    <property type="entry name" value="PPR"/>
    <property type="match status" value="2"/>
</dbReference>
<keyword evidence="4" id="KW-0809">Transit peptide</keyword>
<comment type="similarity">
    <text evidence="2">Belongs to the PPR family. P subfamily.</text>
</comment>
<dbReference type="PANTHER" id="PTHR45717:SF8">
    <property type="entry name" value="OS01G0301000 PROTEIN"/>
    <property type="match status" value="1"/>
</dbReference>
<evidence type="ECO:0000256" key="6">
    <source>
        <dbReference type="PROSITE-ProRule" id="PRU00708"/>
    </source>
</evidence>
<reference evidence="7 8" key="1">
    <citation type="submission" date="2021-09" db="EMBL/GenBank/DDBJ databases">
        <title>Genomic insights and catalytic innovation underlie evolution of tropane alkaloids biosynthesis.</title>
        <authorList>
            <person name="Wang Y.-J."/>
            <person name="Tian T."/>
            <person name="Huang J.-P."/>
            <person name="Huang S.-X."/>
        </authorList>
    </citation>
    <scope>NUCLEOTIDE SEQUENCE [LARGE SCALE GENOMIC DNA]</scope>
    <source>
        <strain evidence="7">KIB-2018</strain>
        <tissue evidence="7">Leaf</tissue>
    </source>
</reference>
<dbReference type="GO" id="GO:0005739">
    <property type="term" value="C:mitochondrion"/>
    <property type="evidence" value="ECO:0007669"/>
    <property type="project" value="UniProtKB-SubCell"/>
</dbReference>
<organism evidence="7 8">
    <name type="scientific">Erythroxylum novogranatense</name>
    <dbReference type="NCBI Taxonomy" id="1862640"/>
    <lineage>
        <taxon>Eukaryota</taxon>
        <taxon>Viridiplantae</taxon>
        <taxon>Streptophyta</taxon>
        <taxon>Embryophyta</taxon>
        <taxon>Tracheophyta</taxon>
        <taxon>Spermatophyta</taxon>
        <taxon>Magnoliopsida</taxon>
        <taxon>eudicotyledons</taxon>
        <taxon>Gunneridae</taxon>
        <taxon>Pentapetalae</taxon>
        <taxon>rosids</taxon>
        <taxon>fabids</taxon>
        <taxon>Malpighiales</taxon>
        <taxon>Erythroxylaceae</taxon>
        <taxon>Erythroxylum</taxon>
    </lineage>
</organism>
<evidence type="ECO:0000256" key="4">
    <source>
        <dbReference type="ARBA" id="ARBA00022946"/>
    </source>
</evidence>
<keyword evidence="5" id="KW-0496">Mitochondrion</keyword>
<dbReference type="EMBL" id="JAIWQS010000012">
    <property type="protein sequence ID" value="KAJ8748246.1"/>
    <property type="molecule type" value="Genomic_DNA"/>
</dbReference>
<dbReference type="Proteomes" id="UP001159364">
    <property type="component" value="Linkage Group LG12"/>
</dbReference>
<dbReference type="Pfam" id="PF01535">
    <property type="entry name" value="PPR"/>
    <property type="match status" value="4"/>
</dbReference>
<evidence type="ECO:0000256" key="5">
    <source>
        <dbReference type="ARBA" id="ARBA00023128"/>
    </source>
</evidence>
<protein>
    <recommendedName>
        <fullName evidence="9">Pentatricopeptide repeat-containing protein</fullName>
    </recommendedName>
</protein>
<evidence type="ECO:0000313" key="8">
    <source>
        <dbReference type="Proteomes" id="UP001159364"/>
    </source>
</evidence>
<comment type="subcellular location">
    <subcellularLocation>
        <location evidence="1">Mitochondrion</location>
    </subcellularLocation>
</comment>
<dbReference type="InterPro" id="IPR002885">
    <property type="entry name" value="PPR_rpt"/>
</dbReference>
<keyword evidence="3" id="KW-0677">Repeat</keyword>
<dbReference type="PANTHER" id="PTHR45717">
    <property type="entry name" value="OS12G0527900 PROTEIN"/>
    <property type="match status" value="1"/>
</dbReference>
<evidence type="ECO:0000256" key="3">
    <source>
        <dbReference type="ARBA" id="ARBA00022737"/>
    </source>
</evidence>
<dbReference type="PROSITE" id="PS51375">
    <property type="entry name" value="PPR"/>
    <property type="match status" value="1"/>
</dbReference>
<name>A0AAV8S877_9ROSI</name>
<dbReference type="GO" id="GO:0003729">
    <property type="term" value="F:mRNA binding"/>
    <property type="evidence" value="ECO:0007669"/>
    <property type="project" value="UniProtKB-ARBA"/>
</dbReference>
<dbReference type="Gene3D" id="1.25.40.10">
    <property type="entry name" value="Tetratricopeptide repeat domain"/>
    <property type="match status" value="2"/>
</dbReference>
<evidence type="ECO:0008006" key="9">
    <source>
        <dbReference type="Google" id="ProtNLM"/>
    </source>
</evidence>
<evidence type="ECO:0000256" key="1">
    <source>
        <dbReference type="ARBA" id="ARBA00004173"/>
    </source>
</evidence>
<comment type="caution">
    <text evidence="7">The sequence shown here is derived from an EMBL/GenBank/DDBJ whole genome shotgun (WGS) entry which is preliminary data.</text>
</comment>
<keyword evidence="8" id="KW-1185">Reference proteome</keyword>
<dbReference type="AlphaFoldDB" id="A0AAV8S877"/>
<evidence type="ECO:0000313" key="7">
    <source>
        <dbReference type="EMBL" id="KAJ8748246.1"/>
    </source>
</evidence>
<evidence type="ECO:0000256" key="2">
    <source>
        <dbReference type="ARBA" id="ARBA00007626"/>
    </source>
</evidence>
<dbReference type="FunFam" id="1.25.40.10:FF:000385">
    <property type="entry name" value="Pentatricopeptide repeat-containing protein mitochondrial"/>
    <property type="match status" value="1"/>
</dbReference>
<gene>
    <name evidence="7" type="ORF">K2173_000818</name>
</gene>
<proteinExistence type="inferred from homology"/>
<dbReference type="InterPro" id="IPR011990">
    <property type="entry name" value="TPR-like_helical_dom_sf"/>
</dbReference>
<sequence>MQSRRLATNPNRLISAGSWLLRQLCTTAEVALETTTRREASRRLYKRLSELAATGGSVRKTLNEYVMEGNPIVKSELVSCIKELRKYHKFQHALEIIEWMEKRKLSISHADCATRLDLIGKIKGIAAAENYFSSLSPSAKNQMTYGALLNCYCRELMLDKALDTFQKMDELKLITSSLPYNNLMSLYMRLGHPEKIPTLVAEMKQRTIPLVTFTYNTWMQSCGVLNDFEGVDKVLNEMKEGNKGNCDWTSYANLASIYVKAGLFDKAESALKELEAAMNTRIRDPYLFLISLYAGTSNLGEVKRIWNSLKSSFTTTTNNSYLVMFHALAILKDVEGIRKCFWEWESKCTYYDMRLPTVLIRVYLEQDMSDEAINLFNDSLKKTKGPFFKARELFMVYFLKNSQMDPALDHLNKAFSEAKESEWQPKQETVNSFFHHFQEEKDVEGAERFSKVLKHHNCLDSNAYSSWLKTYIAAGKLVPEMRERLEEDGIELSPDLENLLEEVCPQ</sequence>
<accession>A0AAV8S877</accession>
<feature type="repeat" description="PPR" evidence="6">
    <location>
        <begin position="141"/>
        <end position="175"/>
    </location>
</feature>